<dbReference type="RefSeq" id="WP_012928405.1">
    <property type="nucleotide sequence ID" value="NC_013730.1"/>
</dbReference>
<organism evidence="1 2">
    <name type="scientific">Spirosoma linguale (strain ATCC 33905 / DSM 74 / LMG 10896 / Claus 1)</name>
    <dbReference type="NCBI Taxonomy" id="504472"/>
    <lineage>
        <taxon>Bacteria</taxon>
        <taxon>Pseudomonadati</taxon>
        <taxon>Bacteroidota</taxon>
        <taxon>Cytophagia</taxon>
        <taxon>Cytophagales</taxon>
        <taxon>Cytophagaceae</taxon>
        <taxon>Spirosoma</taxon>
    </lineage>
</organism>
<dbReference type="HOGENOM" id="CLU_2847609_0_0_10"/>
<sequence>MLTQKPIHFVWLAGTIGLALVEKGKLPERLEARKRRLETLRQHLEHQRPTVSRFFNVNPMLKTAK</sequence>
<evidence type="ECO:0000313" key="1">
    <source>
        <dbReference type="EMBL" id="ADB39894.1"/>
    </source>
</evidence>
<dbReference type="Proteomes" id="UP000002028">
    <property type="component" value="Chromosome"/>
</dbReference>
<accession>D2QHU5</accession>
<gene>
    <name evidence="1" type="ordered locus">Slin_3904</name>
</gene>
<dbReference type="KEGG" id="sli:Slin_3904"/>
<name>D2QHU5_SPILD</name>
<reference evidence="1 2" key="1">
    <citation type="journal article" date="2010" name="Stand. Genomic Sci.">
        <title>Complete genome sequence of Spirosoma linguale type strain (1).</title>
        <authorList>
            <person name="Lail K."/>
            <person name="Sikorski J."/>
            <person name="Saunders E."/>
            <person name="Lapidus A."/>
            <person name="Glavina Del Rio T."/>
            <person name="Copeland A."/>
            <person name="Tice H."/>
            <person name="Cheng J.-F."/>
            <person name="Lucas S."/>
            <person name="Nolan M."/>
            <person name="Bruce D."/>
            <person name="Goodwin L."/>
            <person name="Pitluck S."/>
            <person name="Ivanova N."/>
            <person name="Mavromatis K."/>
            <person name="Ovchinnikova G."/>
            <person name="Pati A."/>
            <person name="Chen A."/>
            <person name="Palaniappan K."/>
            <person name="Land M."/>
            <person name="Hauser L."/>
            <person name="Chang Y.-J."/>
            <person name="Jeffries C.D."/>
            <person name="Chain P."/>
            <person name="Brettin T."/>
            <person name="Detter J.C."/>
            <person name="Schuetze A."/>
            <person name="Rohde M."/>
            <person name="Tindall B.J."/>
            <person name="Goeker M."/>
            <person name="Bristow J."/>
            <person name="Eisen J.A."/>
            <person name="Markowitz V."/>
            <person name="Hugenholtz P."/>
            <person name="Kyrpides N.C."/>
            <person name="Klenk H.-P."/>
            <person name="Chen F."/>
        </authorList>
    </citation>
    <scope>NUCLEOTIDE SEQUENCE [LARGE SCALE GENOMIC DNA]</scope>
    <source>
        <strain evidence="2">ATCC 33905 / DSM 74 / LMG 10896 / Claus 1</strain>
    </source>
</reference>
<dbReference type="EMBL" id="CP001769">
    <property type="protein sequence ID" value="ADB39894.1"/>
    <property type="molecule type" value="Genomic_DNA"/>
</dbReference>
<keyword evidence="2" id="KW-1185">Reference proteome</keyword>
<dbReference type="STRING" id="504472.Slin_3904"/>
<dbReference type="AlphaFoldDB" id="D2QHU5"/>
<evidence type="ECO:0000313" key="2">
    <source>
        <dbReference type="Proteomes" id="UP000002028"/>
    </source>
</evidence>
<proteinExistence type="predicted"/>
<protein>
    <submittedName>
        <fullName evidence="1">Uncharacterized protein</fullName>
    </submittedName>
</protein>